<protein>
    <recommendedName>
        <fullName evidence="3">DNA helicase</fullName>
    </recommendedName>
</protein>
<evidence type="ECO:0000313" key="1">
    <source>
        <dbReference type="EMBL" id="CAK0861118.1"/>
    </source>
</evidence>
<dbReference type="Gene3D" id="3.40.50.300">
    <property type="entry name" value="P-loop containing nucleotide triphosphate hydrolases"/>
    <property type="match status" value="1"/>
</dbReference>
<evidence type="ECO:0000313" key="2">
    <source>
        <dbReference type="Proteomes" id="UP001189429"/>
    </source>
</evidence>
<dbReference type="InterPro" id="IPR027417">
    <property type="entry name" value="P-loop_NTPase"/>
</dbReference>
<organism evidence="1 2">
    <name type="scientific">Prorocentrum cordatum</name>
    <dbReference type="NCBI Taxonomy" id="2364126"/>
    <lineage>
        <taxon>Eukaryota</taxon>
        <taxon>Sar</taxon>
        <taxon>Alveolata</taxon>
        <taxon>Dinophyceae</taxon>
        <taxon>Prorocentrales</taxon>
        <taxon>Prorocentraceae</taxon>
        <taxon>Prorocentrum</taxon>
    </lineage>
</organism>
<keyword evidence="2" id="KW-1185">Reference proteome</keyword>
<proteinExistence type="predicted"/>
<reference evidence="1" key="1">
    <citation type="submission" date="2023-10" db="EMBL/GenBank/DDBJ databases">
        <authorList>
            <person name="Chen Y."/>
            <person name="Shah S."/>
            <person name="Dougan E. K."/>
            <person name="Thang M."/>
            <person name="Chan C."/>
        </authorList>
    </citation>
    <scope>NUCLEOTIDE SEQUENCE [LARGE SCALE GENOMIC DNA]</scope>
</reference>
<evidence type="ECO:0008006" key="3">
    <source>
        <dbReference type="Google" id="ProtNLM"/>
    </source>
</evidence>
<accession>A0ABN9UMI6</accession>
<name>A0ABN9UMI6_9DINO</name>
<sequence>MARCARSLLQTFDANVWVASLPALDDTTRAVLTACTDAIPSALLMQEVADLFALDAAQAAALKRWAVLVASGAGSAANNAVDHLLDFNAKTHYNPSGGRKPKTTDAFKFWGRQCAPSVKIFAATLERVDGVYCGFEQLLYTQALSLVPTSGCPFASIVMVGDPSQLSPRCKSKDAEARGFKISLVAKFMHCHQCSEEVVAVLCENRRSLSDLVVWLTYCGGQLWPHLTIDDRPIPDDIP</sequence>
<dbReference type="Proteomes" id="UP001189429">
    <property type="component" value="Unassembled WGS sequence"/>
</dbReference>
<dbReference type="EMBL" id="CAUYUJ010016043">
    <property type="protein sequence ID" value="CAK0861118.1"/>
    <property type="molecule type" value="Genomic_DNA"/>
</dbReference>
<gene>
    <name evidence="1" type="ORF">PCOR1329_LOCUS49884</name>
</gene>
<comment type="caution">
    <text evidence="1">The sequence shown here is derived from an EMBL/GenBank/DDBJ whole genome shotgun (WGS) entry which is preliminary data.</text>
</comment>